<accession>Q6XYU5</accession>
<dbReference type="AlphaFoldDB" id="Q6XYU5"/>
<reference evidence="2" key="1">
    <citation type="journal article" date="2003" name="Mol. Genet. Genomics">
        <title>Gene content and organization of an 85-kb DNA segment from the genome of the phytopathogenic mollicute Spiroplasma kunkelii.</title>
        <authorList>
            <person name="Zhao Y."/>
            <person name="Hammond R.W."/>
            <person name="Jomantiene R."/>
            <person name="Dally E.L."/>
            <person name="Lee I.-M."/>
            <person name="Jia H."/>
            <person name="Wu H."/>
            <person name="Lin S."/>
            <person name="Zhang P."/>
            <person name="Kenton S."/>
            <person name="Najar F.Z."/>
            <person name="Hua A."/>
            <person name="Roe B.A."/>
            <person name="Fletcher J."/>
            <person name="Davis R.E."/>
        </authorList>
    </citation>
    <scope>NUCLEOTIDE SEQUENCE</scope>
    <source>
        <strain evidence="2">CR2-3x</strain>
    </source>
</reference>
<feature type="transmembrane region" description="Helical" evidence="1">
    <location>
        <begin position="22"/>
        <end position="40"/>
    </location>
</feature>
<evidence type="ECO:0000256" key="1">
    <source>
        <dbReference type="SAM" id="Phobius"/>
    </source>
</evidence>
<proteinExistence type="predicted"/>
<organism evidence="2">
    <name type="scientific">Spiroplasma kunkelii</name>
    <dbReference type="NCBI Taxonomy" id="47834"/>
    <lineage>
        <taxon>Bacteria</taxon>
        <taxon>Bacillati</taxon>
        <taxon>Mycoplasmatota</taxon>
        <taxon>Mollicutes</taxon>
        <taxon>Entomoplasmatales</taxon>
        <taxon>Spiroplasmataceae</taxon>
        <taxon>Spiroplasma</taxon>
    </lineage>
</organism>
<keyword evidence="1" id="KW-1133">Transmembrane helix</keyword>
<keyword evidence="1" id="KW-0812">Transmembrane</keyword>
<sequence>MIISYILTARTFEYNLKQHYKLALWLILIYLVCYFIVILIHQTLRHLDKRPPDTWYYYFFLMCIKNGDD</sequence>
<keyword evidence="1" id="KW-0472">Membrane</keyword>
<protein>
    <submittedName>
        <fullName evidence="2">Uncharacterized protein</fullName>
    </submittedName>
</protein>
<dbReference type="EMBL" id="AY198133">
    <property type="protein sequence ID" value="AAP58934.1"/>
    <property type="molecule type" value="Genomic_DNA"/>
</dbReference>
<evidence type="ECO:0000313" key="2">
    <source>
        <dbReference type="EMBL" id="AAP58934.1"/>
    </source>
</evidence>
<name>Q6XYU5_SPIKU</name>